<dbReference type="EMBL" id="JAFBDQ010000020">
    <property type="protein sequence ID" value="MBM7557917.1"/>
    <property type="molecule type" value="Genomic_DNA"/>
</dbReference>
<evidence type="ECO:0000259" key="1">
    <source>
        <dbReference type="Pfam" id="PF05239"/>
    </source>
</evidence>
<gene>
    <name evidence="2" type="ORF">JOC47_002785</name>
</gene>
<keyword evidence="3" id="KW-1185">Reference proteome</keyword>
<dbReference type="InterPro" id="IPR027275">
    <property type="entry name" value="PRC-brl_dom"/>
</dbReference>
<reference evidence="2" key="1">
    <citation type="submission" date="2021-01" db="EMBL/GenBank/DDBJ databases">
        <title>Genomic Encyclopedia of Type Strains, Phase IV (KMG-IV): sequencing the most valuable type-strain genomes for metagenomic binning, comparative biology and taxonomic classification.</title>
        <authorList>
            <person name="Goeker M."/>
        </authorList>
    </citation>
    <scope>NUCLEOTIDE SEQUENCE</scope>
    <source>
        <strain evidence="2">DSM 23230</strain>
    </source>
</reference>
<feature type="domain" description="PRC-barrel" evidence="1">
    <location>
        <begin position="3"/>
        <end position="78"/>
    </location>
</feature>
<dbReference type="InterPro" id="IPR011033">
    <property type="entry name" value="PRC_barrel-like_sf"/>
</dbReference>
<proteinExistence type="predicted"/>
<dbReference type="PANTHER" id="PTHR40061:SF1">
    <property type="entry name" value="SPORULATION PROTEIN YLMC-RELATED"/>
    <property type="match status" value="1"/>
</dbReference>
<protein>
    <submittedName>
        <fullName evidence="2">YlmC/YmxH family sporulation protein</fullName>
    </submittedName>
</protein>
<dbReference type="SUPFAM" id="SSF50346">
    <property type="entry name" value="PRC-barrel domain"/>
    <property type="match status" value="1"/>
</dbReference>
<dbReference type="PANTHER" id="PTHR40061">
    <property type="entry name" value="SPORULATION PROTEIN YLMC-RELATED"/>
    <property type="match status" value="1"/>
</dbReference>
<organism evidence="2 3">
    <name type="scientific">Halanaerobacter jeridensis</name>
    <dbReference type="NCBI Taxonomy" id="706427"/>
    <lineage>
        <taxon>Bacteria</taxon>
        <taxon>Bacillati</taxon>
        <taxon>Bacillota</taxon>
        <taxon>Clostridia</taxon>
        <taxon>Halanaerobiales</taxon>
        <taxon>Halobacteroidaceae</taxon>
        <taxon>Halanaerobacter</taxon>
    </lineage>
</organism>
<dbReference type="Gene3D" id="2.30.30.240">
    <property type="entry name" value="PRC-barrel domain"/>
    <property type="match status" value="1"/>
</dbReference>
<evidence type="ECO:0000313" key="2">
    <source>
        <dbReference type="EMBL" id="MBM7557917.1"/>
    </source>
</evidence>
<dbReference type="NCBIfam" id="TIGR02888">
    <property type="entry name" value="spore_YlmC_YmxH"/>
    <property type="match status" value="1"/>
</dbReference>
<accession>A0A939BQ61</accession>
<evidence type="ECO:0000313" key="3">
    <source>
        <dbReference type="Proteomes" id="UP000774000"/>
    </source>
</evidence>
<dbReference type="InterPro" id="IPR014238">
    <property type="entry name" value="Spore_YlmC/YmxH"/>
</dbReference>
<dbReference type="RefSeq" id="WP_204702811.1">
    <property type="nucleotide sequence ID" value="NZ_JAFBDQ010000020.1"/>
</dbReference>
<dbReference type="Pfam" id="PF05239">
    <property type="entry name" value="PRC"/>
    <property type="match status" value="1"/>
</dbReference>
<dbReference type="AlphaFoldDB" id="A0A939BQ61"/>
<name>A0A939BQ61_9FIRM</name>
<dbReference type="Proteomes" id="UP000774000">
    <property type="component" value="Unassembled WGS sequence"/>
</dbReference>
<sequence>MNLRQLQGKEIINLATGEKLGLIAEVELTFEQETGNLNSLLIPVEKGIFDFLGEEHFLEIPWDSIVKIGAEVIVINLGNEE</sequence>
<comment type="caution">
    <text evidence="2">The sequence shown here is derived from an EMBL/GenBank/DDBJ whole genome shotgun (WGS) entry which is preliminary data.</text>
</comment>